<evidence type="ECO:0000313" key="3">
    <source>
        <dbReference type="EMBL" id="OGH85922.1"/>
    </source>
</evidence>
<keyword evidence="1" id="KW-0175">Coiled coil</keyword>
<gene>
    <name evidence="3" type="ORF">A2493_02515</name>
</gene>
<dbReference type="Proteomes" id="UP000178349">
    <property type="component" value="Unassembled WGS sequence"/>
</dbReference>
<dbReference type="AlphaFoldDB" id="A0A1F6NPP7"/>
<reference evidence="3 4" key="1">
    <citation type="journal article" date="2016" name="Nat. Commun.">
        <title>Thousands of microbial genomes shed light on interconnected biogeochemical processes in an aquifer system.</title>
        <authorList>
            <person name="Anantharaman K."/>
            <person name="Brown C.T."/>
            <person name="Hug L.A."/>
            <person name="Sharon I."/>
            <person name="Castelle C.J."/>
            <person name="Probst A.J."/>
            <person name="Thomas B.C."/>
            <person name="Singh A."/>
            <person name="Wilkins M.J."/>
            <person name="Karaoz U."/>
            <person name="Brodie E.L."/>
            <person name="Williams K.H."/>
            <person name="Hubbard S.S."/>
            <person name="Banfield J.F."/>
        </authorList>
    </citation>
    <scope>NUCLEOTIDE SEQUENCE [LARGE SCALE GENOMIC DNA]</scope>
</reference>
<evidence type="ECO:0000256" key="1">
    <source>
        <dbReference type="SAM" id="Coils"/>
    </source>
</evidence>
<organism evidence="3 4">
    <name type="scientific">Candidatus Magasanikbacteria bacterium RIFOXYC12_FULL_33_11</name>
    <dbReference type="NCBI Taxonomy" id="1798701"/>
    <lineage>
        <taxon>Bacteria</taxon>
        <taxon>Candidatus Magasanikiibacteriota</taxon>
    </lineage>
</organism>
<feature type="coiled-coil region" evidence="1">
    <location>
        <begin position="331"/>
        <end position="370"/>
    </location>
</feature>
<proteinExistence type="predicted"/>
<sequence length="391" mass="44432">MKREQTESRQETGKEQEPSQIDRAREDYAKRIAKDLMQEQYSNKTLEPTTVEMNRFLANSIIDQVLEGQDLTEQQQLEMIQSLPSRNEFRATIGGNKYEISSTRQNPNPEIQQKIERAMMRAEIIGNTAIYGFNTKATFERGNMTSYDTPLPTEEMMKLYTASISQEKKSGTIPKDLYGKKLGVELFSRDPELFADLVLAFSVSETPNMGSYGQGNTEKASVTLNTRLFERFLTRLGINVSKTEEGIPYITGEEEVDTTRENFIKMIKNKFEQFNQGRTIETYSDLKEKNSELRGQVTFLERTVKERDEATKETARATTAREGEFRAVIDTKTAETKRKEAESKAAHAEADAAKKQLAEIKASLEQALASKKGMFGGQLEVNIRAILEEMK</sequence>
<evidence type="ECO:0000313" key="4">
    <source>
        <dbReference type="Proteomes" id="UP000178349"/>
    </source>
</evidence>
<name>A0A1F6NPP7_9BACT</name>
<dbReference type="EMBL" id="MFQW01000034">
    <property type="protein sequence ID" value="OGH85922.1"/>
    <property type="molecule type" value="Genomic_DNA"/>
</dbReference>
<evidence type="ECO:0000256" key="2">
    <source>
        <dbReference type="SAM" id="MobiDB-lite"/>
    </source>
</evidence>
<feature type="region of interest" description="Disordered" evidence="2">
    <location>
        <begin position="1"/>
        <end position="27"/>
    </location>
</feature>
<comment type="caution">
    <text evidence="3">The sequence shown here is derived from an EMBL/GenBank/DDBJ whole genome shotgun (WGS) entry which is preliminary data.</text>
</comment>
<accession>A0A1F6NPP7</accession>
<protein>
    <submittedName>
        <fullName evidence="3">Uncharacterized protein</fullName>
    </submittedName>
</protein>